<keyword evidence="2" id="KW-1185">Reference proteome</keyword>
<evidence type="ECO:0000313" key="1">
    <source>
        <dbReference type="EMBL" id="KNY30143.1"/>
    </source>
</evidence>
<dbReference type="STRING" id="398512.Bccel_5420"/>
<name>A0A0L6JWC2_9FIRM</name>
<dbReference type="eggNOG" id="COG1532">
    <property type="taxonomic scope" value="Bacteria"/>
</dbReference>
<dbReference type="InterPro" id="IPR019300">
    <property type="entry name" value="CooT"/>
</dbReference>
<organism evidence="1 2">
    <name type="scientific">Pseudobacteroides cellulosolvens ATCC 35603 = DSM 2933</name>
    <dbReference type="NCBI Taxonomy" id="398512"/>
    <lineage>
        <taxon>Bacteria</taxon>
        <taxon>Bacillati</taxon>
        <taxon>Bacillota</taxon>
        <taxon>Clostridia</taxon>
        <taxon>Eubacteriales</taxon>
        <taxon>Oscillospiraceae</taxon>
        <taxon>Pseudobacteroides</taxon>
    </lineage>
</organism>
<gene>
    <name evidence="1" type="ORF">Bccel_5420</name>
</gene>
<accession>A0A0L6JWC2</accession>
<proteinExistence type="predicted"/>
<protein>
    <submittedName>
        <fullName evidence="1">RNA-binding protein</fullName>
    </submittedName>
</protein>
<evidence type="ECO:0000313" key="2">
    <source>
        <dbReference type="Proteomes" id="UP000036923"/>
    </source>
</evidence>
<dbReference type="Proteomes" id="UP000036923">
    <property type="component" value="Unassembled WGS sequence"/>
</dbReference>
<sequence length="67" mass="7809">MCESNVYLIDEKGEEKLVFEGVNEVSSYGGGLCLENIFYQRKYILAKVKEISFLERKIILERISEDE</sequence>
<dbReference type="OrthoDB" id="5422162at2"/>
<dbReference type="AlphaFoldDB" id="A0A0L6JWC2"/>
<reference evidence="2" key="1">
    <citation type="submission" date="2015-07" db="EMBL/GenBank/DDBJ databases">
        <title>Near-Complete Genome Sequence of the Cellulolytic Bacterium Bacteroides (Pseudobacteroides) cellulosolvens ATCC 35603.</title>
        <authorList>
            <person name="Dassa B."/>
            <person name="Utturkar S.M."/>
            <person name="Klingeman D.M."/>
            <person name="Hurt R.A."/>
            <person name="Keller M."/>
            <person name="Xu J."/>
            <person name="Reddy Y.H.K."/>
            <person name="Borovok I."/>
            <person name="Grinberg I.R."/>
            <person name="Lamed R."/>
            <person name="Zhivin O."/>
            <person name="Bayer E.A."/>
            <person name="Brown S.D."/>
        </authorList>
    </citation>
    <scope>NUCLEOTIDE SEQUENCE [LARGE SCALE GENOMIC DNA]</scope>
    <source>
        <strain evidence="2">DSM 2933</strain>
    </source>
</reference>
<dbReference type="EMBL" id="LGTC01000001">
    <property type="protein sequence ID" value="KNY30143.1"/>
    <property type="molecule type" value="Genomic_DNA"/>
</dbReference>
<comment type="caution">
    <text evidence="1">The sequence shown here is derived from an EMBL/GenBank/DDBJ whole genome shotgun (WGS) entry which is preliminary data.</text>
</comment>
<dbReference type="RefSeq" id="WP_036945336.1">
    <property type="nucleotide sequence ID" value="NZ_JQKC01000047.1"/>
</dbReference>
<dbReference type="Pfam" id="PF10133">
    <property type="entry name" value="CooT"/>
    <property type="match status" value="1"/>
</dbReference>